<protein>
    <submittedName>
        <fullName evidence="7">FAD/NAD(P)-binding domain-containing protein</fullName>
    </submittedName>
</protein>
<keyword evidence="8" id="KW-1185">Reference proteome</keyword>
<keyword evidence="5" id="KW-0503">Monooxygenase</keyword>
<dbReference type="GO" id="GO:0004497">
    <property type="term" value="F:monooxygenase activity"/>
    <property type="evidence" value="ECO:0007669"/>
    <property type="project" value="UniProtKB-KW"/>
</dbReference>
<keyword evidence="2" id="KW-0285">Flavoprotein</keyword>
<evidence type="ECO:0000313" key="8">
    <source>
        <dbReference type="Proteomes" id="UP001149165"/>
    </source>
</evidence>
<proteinExistence type="inferred from homology"/>
<organism evidence="7 8">
    <name type="scientific">Penicillium angulare</name>
    <dbReference type="NCBI Taxonomy" id="116970"/>
    <lineage>
        <taxon>Eukaryota</taxon>
        <taxon>Fungi</taxon>
        <taxon>Dikarya</taxon>
        <taxon>Ascomycota</taxon>
        <taxon>Pezizomycotina</taxon>
        <taxon>Eurotiomycetes</taxon>
        <taxon>Eurotiomycetidae</taxon>
        <taxon>Eurotiales</taxon>
        <taxon>Aspergillaceae</taxon>
        <taxon>Penicillium</taxon>
    </lineage>
</organism>
<dbReference type="PANTHER" id="PTHR13789:SF309">
    <property type="entry name" value="PUTATIVE (AFU_ORTHOLOGUE AFUA_6G14510)-RELATED"/>
    <property type="match status" value="1"/>
</dbReference>
<keyword evidence="4" id="KW-0560">Oxidoreductase</keyword>
<accession>A0A9W9K5W7</accession>
<dbReference type="OrthoDB" id="10029326at2759"/>
<evidence type="ECO:0000256" key="2">
    <source>
        <dbReference type="ARBA" id="ARBA00022630"/>
    </source>
</evidence>
<reference evidence="7" key="2">
    <citation type="journal article" date="2023" name="IMA Fungus">
        <title>Comparative genomic study of the Penicillium genus elucidates a diverse pangenome and 15 lateral gene transfer events.</title>
        <authorList>
            <person name="Petersen C."/>
            <person name="Sorensen T."/>
            <person name="Nielsen M.R."/>
            <person name="Sondergaard T.E."/>
            <person name="Sorensen J.L."/>
            <person name="Fitzpatrick D.A."/>
            <person name="Frisvad J.C."/>
            <person name="Nielsen K.L."/>
        </authorList>
    </citation>
    <scope>NUCLEOTIDE SEQUENCE</scope>
    <source>
        <strain evidence="7">IBT 30069</strain>
    </source>
</reference>
<comment type="similarity">
    <text evidence="1">Belongs to the paxM FAD-dependent monooxygenase family.</text>
</comment>
<dbReference type="InterPro" id="IPR050493">
    <property type="entry name" value="FAD-dep_Monooxygenase_BioMet"/>
</dbReference>
<dbReference type="Pfam" id="PF01494">
    <property type="entry name" value="FAD_binding_3"/>
    <property type="match status" value="1"/>
</dbReference>
<dbReference type="SUPFAM" id="SSF51905">
    <property type="entry name" value="FAD/NAD(P)-binding domain"/>
    <property type="match status" value="1"/>
</dbReference>
<dbReference type="Proteomes" id="UP001149165">
    <property type="component" value="Unassembled WGS sequence"/>
</dbReference>
<dbReference type="EMBL" id="JAPQKH010000006">
    <property type="protein sequence ID" value="KAJ5093766.1"/>
    <property type="molecule type" value="Genomic_DNA"/>
</dbReference>
<evidence type="ECO:0000256" key="1">
    <source>
        <dbReference type="ARBA" id="ARBA00007992"/>
    </source>
</evidence>
<dbReference type="InterPro" id="IPR036188">
    <property type="entry name" value="FAD/NAD-bd_sf"/>
</dbReference>
<evidence type="ECO:0000256" key="4">
    <source>
        <dbReference type="ARBA" id="ARBA00023002"/>
    </source>
</evidence>
<keyword evidence="3" id="KW-0274">FAD</keyword>
<evidence type="ECO:0000313" key="7">
    <source>
        <dbReference type="EMBL" id="KAJ5093766.1"/>
    </source>
</evidence>
<gene>
    <name evidence="7" type="ORF">N7456_009627</name>
</gene>
<sequence length="415" mass="45179">MSSPPKVLIIGCGVAGPVLSLLLKNKGYQPVIYEKVKMLGEAGGSLMLNPNGMKVLNMVRKIDDLLEGTATLPLSDFWHGTNTGETLAHNSLGTEFVAKYSQPSMGIKRTTLNLQLKKMLLDRGSELHEGYELINIEEDTDCVTAHFSNGQSATGAFLVGCDGIKAASRRIFLEKAGTNEGAPSFTGLTQTGGISKTPKALAEKPGTLHNWYGAGVHVVAYPISTTHTSWAVTLPQASEQPETWALASGEELADRQKMLLAKLEGFEPVVLELVKAVERIISFGLFDRVTLDREGWFSKRCVLVGDAAHPTSPHLGQGANQALEDCYHLSRLLPQVKDDAKFDEYVDLSKIFDEFAGIRQPRTSALVKGARKMGEERVVTGGPELCRQRDAQIAARFGDLETLKKSFDGLYSEPF</sequence>
<dbReference type="GO" id="GO:0071949">
    <property type="term" value="F:FAD binding"/>
    <property type="evidence" value="ECO:0007669"/>
    <property type="project" value="InterPro"/>
</dbReference>
<name>A0A9W9K5W7_9EURO</name>
<evidence type="ECO:0000259" key="6">
    <source>
        <dbReference type="Pfam" id="PF01494"/>
    </source>
</evidence>
<dbReference type="InterPro" id="IPR002938">
    <property type="entry name" value="FAD-bd"/>
</dbReference>
<dbReference type="PRINTS" id="PR00420">
    <property type="entry name" value="RNGMNOXGNASE"/>
</dbReference>
<feature type="domain" description="FAD-binding" evidence="6">
    <location>
        <begin position="6"/>
        <end position="336"/>
    </location>
</feature>
<dbReference type="PANTHER" id="PTHR13789">
    <property type="entry name" value="MONOOXYGENASE"/>
    <property type="match status" value="1"/>
</dbReference>
<comment type="caution">
    <text evidence="7">The sequence shown here is derived from an EMBL/GenBank/DDBJ whole genome shotgun (WGS) entry which is preliminary data.</text>
</comment>
<reference evidence="7" key="1">
    <citation type="submission" date="2022-11" db="EMBL/GenBank/DDBJ databases">
        <authorList>
            <person name="Petersen C."/>
        </authorList>
    </citation>
    <scope>NUCLEOTIDE SEQUENCE</scope>
    <source>
        <strain evidence="7">IBT 30069</strain>
    </source>
</reference>
<evidence type="ECO:0000256" key="5">
    <source>
        <dbReference type="ARBA" id="ARBA00023033"/>
    </source>
</evidence>
<dbReference type="Gene3D" id="3.50.50.60">
    <property type="entry name" value="FAD/NAD(P)-binding domain"/>
    <property type="match status" value="1"/>
</dbReference>
<evidence type="ECO:0000256" key="3">
    <source>
        <dbReference type="ARBA" id="ARBA00022827"/>
    </source>
</evidence>
<dbReference type="AlphaFoldDB" id="A0A9W9K5W7"/>